<dbReference type="RefSeq" id="WP_273585234.1">
    <property type="nucleotide sequence ID" value="NZ_JANHJP010000003.1"/>
</dbReference>
<dbReference type="SUPFAM" id="SSF54736">
    <property type="entry name" value="ClpS-like"/>
    <property type="match status" value="1"/>
</dbReference>
<accession>A0ABT5L8R3</accession>
<dbReference type="EMBL" id="JANHJP010000003">
    <property type="protein sequence ID" value="MDC9032017.1"/>
    <property type="molecule type" value="Genomic_DNA"/>
</dbReference>
<dbReference type="NCBIfam" id="TIGR00855">
    <property type="entry name" value="L12"/>
    <property type="match status" value="1"/>
</dbReference>
<protein>
    <recommendedName>
        <fullName evidence="4">Large ribosomal subunit protein bL12</fullName>
    </recommendedName>
</protein>
<dbReference type="HAMAP" id="MF_00368">
    <property type="entry name" value="Ribosomal_bL12"/>
    <property type="match status" value="1"/>
</dbReference>
<comment type="function">
    <text evidence="4">Forms part of the ribosomal stalk which helps the ribosome interact with GTP-bound translation factors. Is thus essential for accurate translation.</text>
</comment>
<comment type="caution">
    <text evidence="7">The sequence shown here is derived from an EMBL/GenBank/DDBJ whole genome shotgun (WGS) entry which is preliminary data.</text>
</comment>
<evidence type="ECO:0000256" key="1">
    <source>
        <dbReference type="ARBA" id="ARBA00007197"/>
    </source>
</evidence>
<keyword evidence="3 4" id="KW-0687">Ribonucleoprotein</keyword>
<reference evidence="7 8" key="1">
    <citation type="journal article" date="2023" name="Plant">
        <title>Draft Genome Sequence Resource of CBPPT1, a 'Candidatus Phytoplasma trifolii'-Related Strain Associated with Potato Purple Top Disease in the Columbia Basin, U.S.A.</title>
        <authorList>
            <person name="Wei W."/>
            <person name="Shao J."/>
            <person name="Bottner-Parker K.D."/>
            <person name="Zhao Y."/>
        </authorList>
    </citation>
    <scope>NUCLEOTIDE SEQUENCE [LARGE SCALE GENOMIC DNA]</scope>
    <source>
        <strain evidence="7 8">CBPPT1</strain>
    </source>
</reference>
<evidence type="ECO:0000259" key="5">
    <source>
        <dbReference type="Pfam" id="PF00542"/>
    </source>
</evidence>
<dbReference type="Gene3D" id="1.20.5.710">
    <property type="entry name" value="Single helix bin"/>
    <property type="match status" value="1"/>
</dbReference>
<dbReference type="PANTHER" id="PTHR45987:SF4">
    <property type="entry name" value="LARGE RIBOSOMAL SUBUNIT PROTEIN BL12M"/>
    <property type="match status" value="1"/>
</dbReference>
<feature type="domain" description="Large ribosomal subunit protein bL12 oligomerization" evidence="6">
    <location>
        <begin position="5"/>
        <end position="37"/>
    </location>
</feature>
<proteinExistence type="inferred from homology"/>
<dbReference type="InterPro" id="IPR013823">
    <property type="entry name" value="Ribosomal_bL12_C"/>
</dbReference>
<dbReference type="GO" id="GO:0005840">
    <property type="term" value="C:ribosome"/>
    <property type="evidence" value="ECO:0007669"/>
    <property type="project" value="UniProtKB-KW"/>
</dbReference>
<dbReference type="Gene3D" id="3.30.1390.10">
    <property type="match status" value="1"/>
</dbReference>
<evidence type="ECO:0000256" key="4">
    <source>
        <dbReference type="HAMAP-Rule" id="MF_00368"/>
    </source>
</evidence>
<dbReference type="CDD" id="cd00387">
    <property type="entry name" value="Ribosomal_L7_L12"/>
    <property type="match status" value="1"/>
</dbReference>
<name>A0ABT5L8R3_9MOLU</name>
<dbReference type="SUPFAM" id="SSF48300">
    <property type="entry name" value="Ribosomal protein L7/12, oligomerisation (N-terminal) domain"/>
    <property type="match status" value="1"/>
</dbReference>
<keyword evidence="2 4" id="KW-0689">Ribosomal protein</keyword>
<feature type="domain" description="Large ribosomal subunit protein bL12 C-terminal" evidence="5">
    <location>
        <begin position="61"/>
        <end position="127"/>
    </location>
</feature>
<comment type="subunit">
    <text evidence="4">Homodimer. Part of the ribosomal stalk of the 50S ribosomal subunit. Forms a multimeric L10(L12)X complex, where L10 forms an elongated spine to which 2 to 4 L12 dimers bind in a sequential fashion. Binds GTP-bound translation factors.</text>
</comment>
<organism evidence="7 8">
    <name type="scientific">Columbia Basin potato purple top phytoplasma</name>
    <dbReference type="NCBI Taxonomy" id="307134"/>
    <lineage>
        <taxon>Bacteria</taxon>
        <taxon>Bacillati</taxon>
        <taxon>Mycoplasmatota</taxon>
        <taxon>Mollicutes</taxon>
        <taxon>Acholeplasmatales</taxon>
        <taxon>Acholeplasmataceae</taxon>
        <taxon>Candidatus Phytoplasma</taxon>
        <taxon>16SrVI (Clover proliferation group)</taxon>
    </lineage>
</organism>
<dbReference type="Pfam" id="PF16320">
    <property type="entry name" value="Ribosomal_L12_N"/>
    <property type="match status" value="1"/>
</dbReference>
<dbReference type="PANTHER" id="PTHR45987">
    <property type="entry name" value="39S RIBOSOMAL PROTEIN L12"/>
    <property type="match status" value="1"/>
</dbReference>
<dbReference type="Pfam" id="PF00542">
    <property type="entry name" value="Ribosomal_L12"/>
    <property type="match status" value="1"/>
</dbReference>
<sequence length="127" mass="13819">MAKLTKEVFIEALKGMTLLEIKELVDGIKEEFGVDPSSFVSSASVGNNEAASNKAEDNKATVVLKSFSGKSVVPIIKEIRQITNLTIIESKKLAETPNAVIKKDIDKEEAESIKKKLEELGATVELE</sequence>
<evidence type="ECO:0000259" key="6">
    <source>
        <dbReference type="Pfam" id="PF16320"/>
    </source>
</evidence>
<dbReference type="InterPro" id="IPR014719">
    <property type="entry name" value="Ribosomal_bL12_C/ClpS-like"/>
</dbReference>
<comment type="similarity">
    <text evidence="1 4">Belongs to the bacterial ribosomal protein bL12 family.</text>
</comment>
<dbReference type="Proteomes" id="UP001221763">
    <property type="component" value="Unassembled WGS sequence"/>
</dbReference>
<dbReference type="InterPro" id="IPR036235">
    <property type="entry name" value="Ribosomal_bL12_oligo_N_sf"/>
</dbReference>
<evidence type="ECO:0000313" key="8">
    <source>
        <dbReference type="Proteomes" id="UP001221763"/>
    </source>
</evidence>
<dbReference type="InterPro" id="IPR008932">
    <property type="entry name" value="Ribosomal_bL12_oligo"/>
</dbReference>
<gene>
    <name evidence="4" type="primary">rplL</name>
    <name evidence="7" type="ORF">M8044_000236</name>
</gene>
<keyword evidence="8" id="KW-1185">Reference proteome</keyword>
<evidence type="ECO:0000256" key="3">
    <source>
        <dbReference type="ARBA" id="ARBA00023274"/>
    </source>
</evidence>
<evidence type="ECO:0000313" key="7">
    <source>
        <dbReference type="EMBL" id="MDC9032017.1"/>
    </source>
</evidence>
<evidence type="ECO:0000256" key="2">
    <source>
        <dbReference type="ARBA" id="ARBA00022980"/>
    </source>
</evidence>
<dbReference type="InterPro" id="IPR000206">
    <property type="entry name" value="Ribosomal_bL12"/>
</dbReference>